<feature type="region of interest" description="Disordered" evidence="1">
    <location>
        <begin position="85"/>
        <end position="109"/>
    </location>
</feature>
<comment type="caution">
    <text evidence="2">The sequence shown here is derived from an EMBL/GenBank/DDBJ whole genome shotgun (WGS) entry which is preliminary data.</text>
</comment>
<dbReference type="Proteomes" id="UP001294444">
    <property type="component" value="Unassembled WGS sequence"/>
</dbReference>
<dbReference type="PANTHER" id="PTHR33266">
    <property type="entry name" value="CHROMOSOME 15, WHOLE GENOME SHOTGUN SEQUENCE"/>
    <property type="match status" value="1"/>
</dbReference>
<proteinExistence type="predicted"/>
<name>A0AAJ4XNN4_9BASI</name>
<protein>
    <submittedName>
        <fullName evidence="2">Related to conserved hypothetical Ustilaginaceae-specific protein</fullName>
    </submittedName>
</protein>
<keyword evidence="3" id="KW-1185">Reference proteome</keyword>
<dbReference type="EMBL" id="OAPG01000009">
    <property type="protein sequence ID" value="SNX85122.1"/>
    <property type="molecule type" value="Genomic_DNA"/>
</dbReference>
<accession>A0AAJ4XNN4</accession>
<feature type="compositionally biased region" description="Low complexity" evidence="1">
    <location>
        <begin position="93"/>
        <end position="106"/>
    </location>
</feature>
<evidence type="ECO:0000313" key="3">
    <source>
        <dbReference type="Proteomes" id="UP001294444"/>
    </source>
</evidence>
<evidence type="ECO:0000256" key="1">
    <source>
        <dbReference type="SAM" id="MobiDB-lite"/>
    </source>
</evidence>
<sequence>MSLSSSQLGDGDRKEQLAQLIDSFLCSPLEQSEDESASASTVEDCEVVSALLHDRLSNQFPPTRWPLARLHAFLNSFWGPSQLHDHPSHAETHTTTTTLTTPTTPTSSSANLPLALNQSPRAIQARSCLQQLKELATWPSLVQLHLGARFFTSVDKFVLQNQASSLARTILAQRSGLCTILPELNNACDDERRLASTLASAYFDLSSRLDTFDTNDEALSFVLVHCALSLVATSQDPEVLGTNTHRAREFGRQYRGDAPHRFLDFVTQLNASFNKLGKNDPKPYYRGTPIVQSSGTGKTRMVLECRQRTPLLYVCFRKPSADGNAKAGYPFPDRDVRKFFRHAHESRANLCDLQVACFLGAWFTKLAESLRACPSDEQKHQHLLELNRLDLSAGDNIDRSDHFMAVSELATKLLDGTSDSITKAPHEEIFDHHLRTPLLDLNNQILCVLRYLQSQSQPCTRSAAPVLVAFDECVEMNVSNLPNGNNQLNSLRRAWNYLNAIQAQDKTLTFWLVLMSTSSSAAHLVEHIDTLASVRRRNSAPVPTFVGLGFDVLSEERSHISYASEASSHSHLIAYGRPLWRSLEHINFWENAVFKLQGAETFNEEDSSQCFGVMASRLALGLVPVHSGRFPVFGEQKLFMNTAVDRHMRIVTHVASDATMHVTSPSEPVLAIAASLIMLPTAQEEKVHVLGKWQKAVNVYGSILENFRKRCLIGPAIAVFKGTHGELASRVVLMAAWDSAKRKILDGLEHRSSQESIPPPTTSDYARIVGQAVPLDSILAGLADLDQANLDQLHQHLSKVYESGSSTRPALQATVGKPMLWVNYTHFDVLPNEITEITAEYLWYCWKRGVALQMAHSQGGIDGIIPVFVGSLQEHFIASEISNTNIEIHAARYMTYVAWEAKNQSDPQPNVTLVRWATDHLCHTSTTWRAAAH</sequence>
<organism evidence="2 3">
    <name type="scientific">Melanopsichium pennsylvanicum</name>
    <dbReference type="NCBI Taxonomy" id="63383"/>
    <lineage>
        <taxon>Eukaryota</taxon>
        <taxon>Fungi</taxon>
        <taxon>Dikarya</taxon>
        <taxon>Basidiomycota</taxon>
        <taxon>Ustilaginomycotina</taxon>
        <taxon>Ustilaginomycetes</taxon>
        <taxon>Ustilaginales</taxon>
        <taxon>Ustilaginaceae</taxon>
        <taxon>Melanopsichium</taxon>
    </lineage>
</organism>
<evidence type="ECO:0000313" key="2">
    <source>
        <dbReference type="EMBL" id="SNX85122.1"/>
    </source>
</evidence>
<reference evidence="2" key="1">
    <citation type="submission" date="2023-10" db="EMBL/GenBank/DDBJ databases">
        <authorList>
            <person name="Guldener U."/>
        </authorList>
    </citation>
    <scope>NUCLEOTIDE SEQUENCE</scope>
    <source>
        <strain evidence="2">Mp4</strain>
    </source>
</reference>
<dbReference type="AlphaFoldDB" id="A0AAJ4XNN4"/>
<dbReference type="PANTHER" id="PTHR33266:SF1">
    <property type="entry name" value="F-BOX DOMAIN-CONTAINING PROTEIN"/>
    <property type="match status" value="1"/>
</dbReference>
<gene>
    <name evidence="2" type="ORF">MEPE_03831</name>
</gene>